<evidence type="ECO:0000313" key="2">
    <source>
        <dbReference type="EMBL" id="CAA2984828.1"/>
    </source>
</evidence>
<reference evidence="2 3" key="1">
    <citation type="submission" date="2019-12" db="EMBL/GenBank/DDBJ databases">
        <authorList>
            <person name="Alioto T."/>
            <person name="Alioto T."/>
            <person name="Gomez Garrido J."/>
        </authorList>
    </citation>
    <scope>NUCLEOTIDE SEQUENCE [LARGE SCALE GENOMIC DNA]</scope>
</reference>
<dbReference type="OrthoDB" id="774313at2759"/>
<comment type="caution">
    <text evidence="2">The sequence shown here is derived from an EMBL/GenBank/DDBJ whole genome shotgun (WGS) entry which is preliminary data.</text>
</comment>
<protein>
    <submittedName>
        <fullName evidence="2">Uncharacterized protein</fullName>
    </submittedName>
</protein>
<dbReference type="EMBL" id="CACTIH010003778">
    <property type="protein sequence ID" value="CAA2984828.1"/>
    <property type="molecule type" value="Genomic_DNA"/>
</dbReference>
<name>A0A8S0RXG2_OLEEU</name>
<feature type="region of interest" description="Disordered" evidence="1">
    <location>
        <begin position="252"/>
        <end position="271"/>
    </location>
</feature>
<proteinExistence type="predicted"/>
<accession>A0A8S0RXG2</accession>
<feature type="compositionally biased region" description="Polar residues" evidence="1">
    <location>
        <begin position="579"/>
        <end position="603"/>
    </location>
</feature>
<feature type="compositionally biased region" description="Basic and acidic residues" evidence="1">
    <location>
        <begin position="64"/>
        <end position="73"/>
    </location>
</feature>
<feature type="compositionally biased region" description="Polar residues" evidence="1">
    <location>
        <begin position="252"/>
        <end position="264"/>
    </location>
</feature>
<keyword evidence="3" id="KW-1185">Reference proteome</keyword>
<dbReference type="AlphaFoldDB" id="A0A8S0RXG2"/>
<gene>
    <name evidence="2" type="ORF">OLEA9_A085319</name>
</gene>
<evidence type="ECO:0000313" key="3">
    <source>
        <dbReference type="Proteomes" id="UP000594638"/>
    </source>
</evidence>
<dbReference type="PANTHER" id="PTHR35164">
    <property type="entry name" value="EXPRESSED PROTEIN"/>
    <property type="match status" value="1"/>
</dbReference>
<dbReference type="Proteomes" id="UP000594638">
    <property type="component" value="Unassembled WGS sequence"/>
</dbReference>
<evidence type="ECO:0000256" key="1">
    <source>
        <dbReference type="SAM" id="MobiDB-lite"/>
    </source>
</evidence>
<sequence>MLRSKSRSGSNDFGQKNHYTSVLSRTLSASKFCRGGDLVSQIDSNALKIADKKSSKKLSNRTMSMEKQKGELEAELHRTRAQLGVAEVERDKALDELREAKEKAVEASIGLSEGSKVEELKMELKSLKEILTNSHEELKVKDDKIKSLELELGKTKQFEFALLERDASLDKLKEEFSSVRESNMQATELLSEGEKKIRELEDQVERGKQSESKMIDLMEIKTKQHEQTEIVLEELKLETTSLREKIELLQDSSKQNSRDLNNADFSDEENEGLKAELRLTKENLARAQEDEKKASLKVKSLLEEMELLKNELKLAIDAEERSTNAMEDLALALKEVTAEANQTKEKLVNAQMELEQIKAAAEKLKEMAGSTDERHQKLLDEAKQEAELYKNTADRLRLEAEESILASNGKEMGFVSCIIRAEEEAAVAKRESARLAESLKAAEDMAQAARDETNKLRDILKQAINEANAAKAAADIARDENSRLKDCLSERDEALNFLTREDEGLRINSKIEDKEKNGTFVDREHKENNLKKLEDLKFMNEHENSDEKLLYEDPNKAEALKGSIFYSSAETPRSELRTPKSSVSTHPRGYSSSITDNTGTPNSEDFDNLDIRDRNSQRRRKTMFGRVGDLLMIGRSFHRKEPSTESTPPAHP</sequence>
<organism evidence="2 3">
    <name type="scientific">Olea europaea subsp. europaea</name>
    <dbReference type="NCBI Taxonomy" id="158383"/>
    <lineage>
        <taxon>Eukaryota</taxon>
        <taxon>Viridiplantae</taxon>
        <taxon>Streptophyta</taxon>
        <taxon>Embryophyta</taxon>
        <taxon>Tracheophyta</taxon>
        <taxon>Spermatophyta</taxon>
        <taxon>Magnoliopsida</taxon>
        <taxon>eudicotyledons</taxon>
        <taxon>Gunneridae</taxon>
        <taxon>Pentapetalae</taxon>
        <taxon>asterids</taxon>
        <taxon>lamiids</taxon>
        <taxon>Lamiales</taxon>
        <taxon>Oleaceae</taxon>
        <taxon>Oleeae</taxon>
        <taxon>Olea</taxon>
    </lineage>
</organism>
<dbReference type="Gramene" id="OE9A085319T2">
    <property type="protein sequence ID" value="OE9A085319C2"/>
    <property type="gene ID" value="OE9A085319"/>
</dbReference>
<feature type="region of interest" description="Disordered" evidence="1">
    <location>
        <begin position="53"/>
        <end position="73"/>
    </location>
</feature>
<dbReference type="PANTHER" id="PTHR35164:SF9">
    <property type="entry name" value="EXPRESSED PROTEIN"/>
    <property type="match status" value="1"/>
</dbReference>
<feature type="region of interest" description="Disordered" evidence="1">
    <location>
        <begin position="570"/>
        <end position="652"/>
    </location>
</feature>